<dbReference type="EMBL" id="MHMQ01000034">
    <property type="protein sequence ID" value="OGZ29604.1"/>
    <property type="molecule type" value="Genomic_DNA"/>
</dbReference>
<organism evidence="2 3">
    <name type="scientific">Candidatus Niyogibacteria bacterium RIFCSPLOWO2_01_FULL_45_48</name>
    <dbReference type="NCBI Taxonomy" id="1801724"/>
    <lineage>
        <taxon>Bacteria</taxon>
        <taxon>Candidatus Niyogiibacteriota</taxon>
    </lineage>
</organism>
<accession>A0A1G2EUW9</accession>
<evidence type="ECO:0000313" key="2">
    <source>
        <dbReference type="EMBL" id="OGZ29604.1"/>
    </source>
</evidence>
<feature type="transmembrane region" description="Helical" evidence="1">
    <location>
        <begin position="35"/>
        <end position="59"/>
    </location>
</feature>
<gene>
    <name evidence="2" type="ORF">A2931_04390</name>
</gene>
<reference evidence="2 3" key="1">
    <citation type="journal article" date="2016" name="Nat. Commun.">
        <title>Thousands of microbial genomes shed light on interconnected biogeochemical processes in an aquifer system.</title>
        <authorList>
            <person name="Anantharaman K."/>
            <person name="Brown C.T."/>
            <person name="Hug L.A."/>
            <person name="Sharon I."/>
            <person name="Castelle C.J."/>
            <person name="Probst A.J."/>
            <person name="Thomas B.C."/>
            <person name="Singh A."/>
            <person name="Wilkins M.J."/>
            <person name="Karaoz U."/>
            <person name="Brodie E.L."/>
            <person name="Williams K.H."/>
            <person name="Hubbard S.S."/>
            <person name="Banfield J.F."/>
        </authorList>
    </citation>
    <scope>NUCLEOTIDE SEQUENCE [LARGE SCALE GENOMIC DNA]</scope>
</reference>
<keyword evidence="1" id="KW-0812">Transmembrane</keyword>
<evidence type="ECO:0000256" key="1">
    <source>
        <dbReference type="SAM" id="Phobius"/>
    </source>
</evidence>
<keyword evidence="1" id="KW-1133">Transmembrane helix</keyword>
<keyword evidence="1" id="KW-0472">Membrane</keyword>
<feature type="transmembrane region" description="Helical" evidence="1">
    <location>
        <begin position="97"/>
        <end position="118"/>
    </location>
</feature>
<protein>
    <submittedName>
        <fullName evidence="2">Uncharacterized protein</fullName>
    </submittedName>
</protein>
<comment type="caution">
    <text evidence="2">The sequence shown here is derived from an EMBL/GenBank/DDBJ whole genome shotgun (WGS) entry which is preliminary data.</text>
</comment>
<proteinExistence type="predicted"/>
<dbReference type="AlphaFoldDB" id="A0A1G2EUW9"/>
<name>A0A1G2EUW9_9BACT</name>
<feature type="transmembrane region" description="Helical" evidence="1">
    <location>
        <begin position="71"/>
        <end position="90"/>
    </location>
</feature>
<sequence length="120" mass="13685">MNQLGGLFIFRVIKYFNDRCPKNKFMNSIIKKPSAWIPIAIPLIFFAYLVICISIFGIVRNEDEGTAAHLFQLWLVFEPLAVGFFAVKWLPRAPKQVLFILALQIVAALLPMSIVFSLKL</sequence>
<evidence type="ECO:0000313" key="3">
    <source>
        <dbReference type="Proteomes" id="UP000177486"/>
    </source>
</evidence>
<dbReference type="Proteomes" id="UP000177486">
    <property type="component" value="Unassembled WGS sequence"/>
</dbReference>